<organism evidence="3 4">
    <name type="scientific">Dactylosporangium sucinum</name>
    <dbReference type="NCBI Taxonomy" id="1424081"/>
    <lineage>
        <taxon>Bacteria</taxon>
        <taxon>Bacillati</taxon>
        <taxon>Actinomycetota</taxon>
        <taxon>Actinomycetes</taxon>
        <taxon>Micromonosporales</taxon>
        <taxon>Micromonosporaceae</taxon>
        <taxon>Dactylosporangium</taxon>
    </lineage>
</organism>
<name>A0A917U9N4_9ACTN</name>
<comment type="caution">
    <text evidence="3">The sequence shown here is derived from an EMBL/GenBank/DDBJ whole genome shotgun (WGS) entry which is preliminary data.</text>
</comment>
<accession>A0A917U9N4</accession>
<dbReference type="GO" id="GO:0016747">
    <property type="term" value="F:acyltransferase activity, transferring groups other than amino-acyl groups"/>
    <property type="evidence" value="ECO:0007669"/>
    <property type="project" value="InterPro"/>
</dbReference>
<dbReference type="InterPro" id="IPR016181">
    <property type="entry name" value="Acyl_CoA_acyltransferase"/>
</dbReference>
<sequence>MSAEPFLLSRASADDLAAWHAAYAVMTGAPSPGSATVSRTTDAGRPPTGAPPAAPNAAPASATPGALPNTAPASATAPASPTPNTAPTSATAPASPTPNTPPASATAAPPPTPNGPPVSAAPTAADDGMLRWVSRDGAGAIAGIAVLRGGYLRLYVAPAARRRGHGTALVAAAGRAGRDGGHARLRSAIPAGPPAEAFAERLPGYEVLLRLQVQEQRLDHPGVAERCRAVLAVDGYELRHWRDRAPDELALSFARVMAHVLDAPGAELQMPPRDWDLAAVRAWERDMTAGGMHLLVTAATASGGVVAATVTLTRGAEAEQHDTAVLPDHRRRGLATWIKAAQTLRLRAEFPAATSATTTVNVDNHGMLAANRTVGYRDTRRRLLVEVTA</sequence>
<keyword evidence="4" id="KW-1185">Reference proteome</keyword>
<gene>
    <name evidence="3" type="ORF">GCM10007977_081730</name>
</gene>
<dbReference type="CDD" id="cd04301">
    <property type="entry name" value="NAT_SF"/>
    <property type="match status" value="1"/>
</dbReference>
<evidence type="ECO:0000259" key="2">
    <source>
        <dbReference type="Pfam" id="PF00583"/>
    </source>
</evidence>
<dbReference type="InterPro" id="IPR000182">
    <property type="entry name" value="GNAT_dom"/>
</dbReference>
<dbReference type="AlphaFoldDB" id="A0A917U9N4"/>
<reference evidence="3" key="2">
    <citation type="submission" date="2020-09" db="EMBL/GenBank/DDBJ databases">
        <authorList>
            <person name="Sun Q."/>
            <person name="Ohkuma M."/>
        </authorList>
    </citation>
    <scope>NUCLEOTIDE SEQUENCE</scope>
    <source>
        <strain evidence="3">JCM 19831</strain>
    </source>
</reference>
<dbReference type="Gene3D" id="3.40.630.30">
    <property type="match status" value="1"/>
</dbReference>
<dbReference type="RefSeq" id="WP_190255432.1">
    <property type="nucleotide sequence ID" value="NZ_BMPI01000056.1"/>
</dbReference>
<reference evidence="3" key="1">
    <citation type="journal article" date="2014" name="Int. J. Syst. Evol. Microbiol.">
        <title>Complete genome sequence of Corynebacterium casei LMG S-19264T (=DSM 44701T), isolated from a smear-ripened cheese.</title>
        <authorList>
            <consortium name="US DOE Joint Genome Institute (JGI-PGF)"/>
            <person name="Walter F."/>
            <person name="Albersmeier A."/>
            <person name="Kalinowski J."/>
            <person name="Ruckert C."/>
        </authorList>
    </citation>
    <scope>NUCLEOTIDE SEQUENCE</scope>
    <source>
        <strain evidence="3">JCM 19831</strain>
    </source>
</reference>
<dbReference type="Proteomes" id="UP000642070">
    <property type="component" value="Unassembled WGS sequence"/>
</dbReference>
<dbReference type="EMBL" id="BMPI01000056">
    <property type="protein sequence ID" value="GGM67601.1"/>
    <property type="molecule type" value="Genomic_DNA"/>
</dbReference>
<dbReference type="SUPFAM" id="SSF55729">
    <property type="entry name" value="Acyl-CoA N-acyltransferases (Nat)"/>
    <property type="match status" value="2"/>
</dbReference>
<feature type="region of interest" description="Disordered" evidence="1">
    <location>
        <begin position="27"/>
        <end position="123"/>
    </location>
</feature>
<protein>
    <recommendedName>
        <fullName evidence="2">N-acetyltransferase domain-containing protein</fullName>
    </recommendedName>
</protein>
<evidence type="ECO:0000256" key="1">
    <source>
        <dbReference type="SAM" id="MobiDB-lite"/>
    </source>
</evidence>
<dbReference type="Pfam" id="PF00583">
    <property type="entry name" value="Acetyltransf_1"/>
    <property type="match status" value="1"/>
</dbReference>
<feature type="compositionally biased region" description="Low complexity" evidence="1">
    <location>
        <begin position="55"/>
        <end position="94"/>
    </location>
</feature>
<proteinExistence type="predicted"/>
<evidence type="ECO:0000313" key="4">
    <source>
        <dbReference type="Proteomes" id="UP000642070"/>
    </source>
</evidence>
<evidence type="ECO:0000313" key="3">
    <source>
        <dbReference type="EMBL" id="GGM67601.1"/>
    </source>
</evidence>
<feature type="domain" description="N-acetyltransferase" evidence="2">
    <location>
        <begin position="147"/>
        <end position="201"/>
    </location>
</feature>